<organism evidence="1 2">
    <name type="scientific">Ophiocordyceps australis</name>
    <dbReference type="NCBI Taxonomy" id="1399860"/>
    <lineage>
        <taxon>Eukaryota</taxon>
        <taxon>Fungi</taxon>
        <taxon>Dikarya</taxon>
        <taxon>Ascomycota</taxon>
        <taxon>Pezizomycotina</taxon>
        <taxon>Sordariomycetes</taxon>
        <taxon>Hypocreomycetidae</taxon>
        <taxon>Hypocreales</taxon>
        <taxon>Ophiocordycipitaceae</taxon>
        <taxon>Ophiocordyceps</taxon>
    </lineage>
</organism>
<dbReference type="Pfam" id="PF11312">
    <property type="entry name" value="Methyltransf_34"/>
    <property type="match status" value="1"/>
</dbReference>
<sequence length="376" mass="41166">MGNNTKPFKARAPPTSTESLSVDIEINSAQRLLNLFSAAFAPLLASDSLPALLQDIKQALFRRDFAAAFSRPDLLDAYAARWSPPRAVCYAAVLRHVSFYLNALVSGEAPQLNAHHHDATELSISDRPGNDKLHQSDLWPTAYSANQQLTSPNVPHKKLRMLAMGGCAAEVVAFASYLCDASLDGSLILVDSAPWSAVTSLLQTTIVSPLPLSKYASAAARAANQPFLSPASRLSLSFCQTDVLSLSRDALSAMTTNEPLVVTLLFTLNELYTIGGIAQTTKFLGLLGHVLAAGSLLLVIDSPGSYSEAKVGKADKRYPMRWLLQHTLLDTKTTSHAWEKLESHDSIWCRLPAELSYPIQLEDMRYQMHLYRIRKT</sequence>
<accession>A0A2C5ZSL8</accession>
<keyword evidence="2" id="KW-1185">Reference proteome</keyword>
<evidence type="ECO:0000313" key="1">
    <source>
        <dbReference type="EMBL" id="PHH82986.1"/>
    </source>
</evidence>
<comment type="caution">
    <text evidence="1">The sequence shown here is derived from an EMBL/GenBank/DDBJ whole genome shotgun (WGS) entry which is preliminary data.</text>
</comment>
<proteinExistence type="predicted"/>
<gene>
    <name evidence="1" type="ORF">CDD82_4100</name>
</gene>
<dbReference type="OrthoDB" id="6419443at2759"/>
<reference evidence="1 2" key="1">
    <citation type="submission" date="2017-06" db="EMBL/GenBank/DDBJ databases">
        <title>Ant-infecting Ophiocordyceps genomes reveal a high diversity of potential behavioral manipulation genes and a possible major role for enterotoxins.</title>
        <authorList>
            <person name="De Bekker C."/>
            <person name="Evans H.C."/>
            <person name="Brachmann A."/>
            <person name="Hughes D.P."/>
        </authorList>
    </citation>
    <scope>NUCLEOTIDE SEQUENCE [LARGE SCALE GENOMIC DNA]</scope>
    <source>
        <strain evidence="1 2">1348a</strain>
    </source>
</reference>
<dbReference type="AlphaFoldDB" id="A0A2C5ZSL8"/>
<dbReference type="EMBL" id="NJEU01000033">
    <property type="protein sequence ID" value="PHH82986.1"/>
    <property type="molecule type" value="Genomic_DNA"/>
</dbReference>
<name>A0A2C5ZSL8_9HYPO</name>
<evidence type="ECO:0000313" key="2">
    <source>
        <dbReference type="Proteomes" id="UP000224854"/>
    </source>
</evidence>
<dbReference type="Proteomes" id="UP000224854">
    <property type="component" value="Unassembled WGS sequence"/>
</dbReference>
<protein>
    <recommendedName>
        <fullName evidence="3">25S rRNA (Uridine(2843)-N(3))-methyltransferase</fullName>
    </recommendedName>
</protein>
<evidence type="ECO:0008006" key="3">
    <source>
        <dbReference type="Google" id="ProtNLM"/>
    </source>
</evidence>
<dbReference type="InterPro" id="IPR021463">
    <property type="entry name" value="Methyltransf_34"/>
</dbReference>